<keyword evidence="3" id="KW-1185">Reference proteome</keyword>
<gene>
    <name evidence="2" type="ordered locus">Namu_3612</name>
</gene>
<dbReference type="EMBL" id="CP001737">
    <property type="protein sequence ID" value="ACV79929.1"/>
    <property type="molecule type" value="Genomic_DNA"/>
</dbReference>
<dbReference type="InParanoid" id="C8XFF2"/>
<reference evidence="2 3" key="2">
    <citation type="journal article" date="2010" name="Stand. Genomic Sci.">
        <title>Complete genome sequence of Nakamurella multipartita type strain (Y-104).</title>
        <authorList>
            <person name="Tice H."/>
            <person name="Mayilraj S."/>
            <person name="Sims D."/>
            <person name="Lapidus A."/>
            <person name="Nolan M."/>
            <person name="Lucas S."/>
            <person name="Glavina Del Rio T."/>
            <person name="Copeland A."/>
            <person name="Cheng J.F."/>
            <person name="Meincke L."/>
            <person name="Bruce D."/>
            <person name="Goodwin L."/>
            <person name="Pitluck S."/>
            <person name="Ivanova N."/>
            <person name="Mavromatis K."/>
            <person name="Ovchinnikova G."/>
            <person name="Pati A."/>
            <person name="Chen A."/>
            <person name="Palaniappan K."/>
            <person name="Land M."/>
            <person name="Hauser L."/>
            <person name="Chang Y.J."/>
            <person name="Jeffries C.D."/>
            <person name="Detter J.C."/>
            <person name="Brettin T."/>
            <person name="Rohde M."/>
            <person name="Goker M."/>
            <person name="Bristow J."/>
            <person name="Eisen J.A."/>
            <person name="Markowitz V."/>
            <person name="Hugenholtz P."/>
            <person name="Kyrpides N.C."/>
            <person name="Klenk H.P."/>
            <person name="Chen F."/>
        </authorList>
    </citation>
    <scope>NUCLEOTIDE SEQUENCE [LARGE SCALE GENOMIC DNA]</scope>
    <source>
        <strain evidence="3">ATCC 700099 / DSM 44233 / CIP 104796 / JCM 9543 / NBRC 105858 / Y-104</strain>
    </source>
</reference>
<accession>C8XFF2</accession>
<dbReference type="STRING" id="479431.Namu_3612"/>
<evidence type="ECO:0000313" key="2">
    <source>
        <dbReference type="EMBL" id="ACV79929.1"/>
    </source>
</evidence>
<dbReference type="Proteomes" id="UP000002218">
    <property type="component" value="Chromosome"/>
</dbReference>
<evidence type="ECO:0000256" key="1">
    <source>
        <dbReference type="SAM" id="Phobius"/>
    </source>
</evidence>
<dbReference type="AlphaFoldDB" id="C8XFF2"/>
<proteinExistence type="predicted"/>
<dbReference type="KEGG" id="nml:Namu_3612"/>
<name>C8XFF2_NAKMY</name>
<keyword evidence="1" id="KW-0812">Transmembrane</keyword>
<protein>
    <submittedName>
        <fullName evidence="2">Uncharacterized protein</fullName>
    </submittedName>
</protein>
<sequence length="89" mass="8987">MVAVLPEVLADDVGGQAPGKHLSDRSSIAPIHVVVMVVRLGVVWVVVGYGPAGGHLVGREVVDVLPDDDGVAGATDVVLVLDAATGLVE</sequence>
<keyword evidence="1" id="KW-0472">Membrane</keyword>
<evidence type="ECO:0000313" key="3">
    <source>
        <dbReference type="Proteomes" id="UP000002218"/>
    </source>
</evidence>
<keyword evidence="1" id="KW-1133">Transmembrane helix</keyword>
<organism evidence="2 3">
    <name type="scientific">Nakamurella multipartita (strain ATCC 700099 / DSM 44233 / CIP 104796 / JCM 9543 / NBRC 105858 / Y-104)</name>
    <name type="common">Microsphaera multipartita</name>
    <dbReference type="NCBI Taxonomy" id="479431"/>
    <lineage>
        <taxon>Bacteria</taxon>
        <taxon>Bacillati</taxon>
        <taxon>Actinomycetota</taxon>
        <taxon>Actinomycetes</taxon>
        <taxon>Nakamurellales</taxon>
        <taxon>Nakamurellaceae</taxon>
        <taxon>Nakamurella</taxon>
    </lineage>
</organism>
<reference evidence="3" key="1">
    <citation type="submission" date="2009-09" db="EMBL/GenBank/DDBJ databases">
        <title>The complete genome of Nakamurella multipartita DSM 44233.</title>
        <authorList>
            <consortium name="US DOE Joint Genome Institute (JGI-PGF)"/>
            <person name="Lucas S."/>
            <person name="Copeland A."/>
            <person name="Lapidus A."/>
            <person name="Glavina del Rio T."/>
            <person name="Dalin E."/>
            <person name="Tice H."/>
            <person name="Bruce D."/>
            <person name="Goodwin L."/>
            <person name="Pitluck S."/>
            <person name="Kyrpides N."/>
            <person name="Mavromatis K."/>
            <person name="Ivanova N."/>
            <person name="Ovchinnikova G."/>
            <person name="Sims D."/>
            <person name="Meincke L."/>
            <person name="Brettin T."/>
            <person name="Detter J.C."/>
            <person name="Han C."/>
            <person name="Larimer F."/>
            <person name="Land M."/>
            <person name="Hauser L."/>
            <person name="Markowitz V."/>
            <person name="Cheng J.-F."/>
            <person name="Hugenholtz P."/>
            <person name="Woyke T."/>
            <person name="Wu D."/>
            <person name="Klenk H.-P."/>
            <person name="Eisen J.A."/>
        </authorList>
    </citation>
    <scope>NUCLEOTIDE SEQUENCE [LARGE SCALE GENOMIC DNA]</scope>
    <source>
        <strain evidence="3">ATCC 700099 / DSM 44233 / CIP 104796 / JCM 9543 / NBRC 105858 / Y-104</strain>
    </source>
</reference>
<feature type="transmembrane region" description="Helical" evidence="1">
    <location>
        <begin position="28"/>
        <end position="49"/>
    </location>
</feature>
<dbReference type="HOGENOM" id="CLU_2451540_0_0_11"/>